<sequence length="74" mass="8067">MFIKRGWLDEIWHSRPLGRTTFWPADHNSLPIDSSATVVSDGPVGKPDHPICGIAGADAVTPWVRMTVLAGEND</sequence>
<protein>
    <submittedName>
        <fullName evidence="1">Uncharacterized protein</fullName>
    </submittedName>
</protein>
<accession>A0A517NGZ4</accession>
<dbReference type="KEGG" id="rlc:K227x_48110"/>
<organism evidence="1 2">
    <name type="scientific">Rubripirellula lacrimiformis</name>
    <dbReference type="NCBI Taxonomy" id="1930273"/>
    <lineage>
        <taxon>Bacteria</taxon>
        <taxon>Pseudomonadati</taxon>
        <taxon>Planctomycetota</taxon>
        <taxon>Planctomycetia</taxon>
        <taxon>Pirellulales</taxon>
        <taxon>Pirellulaceae</taxon>
        <taxon>Rubripirellula</taxon>
    </lineage>
</organism>
<evidence type="ECO:0000313" key="1">
    <source>
        <dbReference type="EMBL" id="QDT06402.1"/>
    </source>
</evidence>
<reference evidence="1 2" key="1">
    <citation type="submission" date="2019-02" db="EMBL/GenBank/DDBJ databases">
        <title>Deep-cultivation of Planctomycetes and their phenomic and genomic characterization uncovers novel biology.</title>
        <authorList>
            <person name="Wiegand S."/>
            <person name="Jogler M."/>
            <person name="Boedeker C."/>
            <person name="Pinto D."/>
            <person name="Vollmers J."/>
            <person name="Rivas-Marin E."/>
            <person name="Kohn T."/>
            <person name="Peeters S.H."/>
            <person name="Heuer A."/>
            <person name="Rast P."/>
            <person name="Oberbeckmann S."/>
            <person name="Bunk B."/>
            <person name="Jeske O."/>
            <person name="Meyerdierks A."/>
            <person name="Storesund J.E."/>
            <person name="Kallscheuer N."/>
            <person name="Luecker S."/>
            <person name="Lage O.M."/>
            <person name="Pohl T."/>
            <person name="Merkel B.J."/>
            <person name="Hornburger P."/>
            <person name="Mueller R.-W."/>
            <person name="Bruemmer F."/>
            <person name="Labrenz M."/>
            <person name="Spormann A.M."/>
            <person name="Op den Camp H."/>
            <person name="Overmann J."/>
            <person name="Amann R."/>
            <person name="Jetten M.S.M."/>
            <person name="Mascher T."/>
            <person name="Medema M.H."/>
            <person name="Devos D.P."/>
            <person name="Kaster A.-K."/>
            <person name="Ovreas L."/>
            <person name="Rohde M."/>
            <person name="Galperin M.Y."/>
            <person name="Jogler C."/>
        </authorList>
    </citation>
    <scope>NUCLEOTIDE SEQUENCE [LARGE SCALE GENOMIC DNA]</scope>
    <source>
        <strain evidence="1 2">K22_7</strain>
    </source>
</reference>
<dbReference type="Proteomes" id="UP000318538">
    <property type="component" value="Chromosome"/>
</dbReference>
<dbReference type="AlphaFoldDB" id="A0A517NGZ4"/>
<dbReference type="EMBL" id="CP036525">
    <property type="protein sequence ID" value="QDT06402.1"/>
    <property type="molecule type" value="Genomic_DNA"/>
</dbReference>
<proteinExistence type="predicted"/>
<gene>
    <name evidence="1" type="ORF">K227x_48110</name>
</gene>
<name>A0A517NGZ4_9BACT</name>
<keyword evidence="2" id="KW-1185">Reference proteome</keyword>
<evidence type="ECO:0000313" key="2">
    <source>
        <dbReference type="Proteomes" id="UP000318538"/>
    </source>
</evidence>